<dbReference type="Proteomes" id="UP000309997">
    <property type="component" value="Unassembled WGS sequence"/>
</dbReference>
<comment type="caution">
    <text evidence="1">The sequence shown here is derived from an EMBL/GenBank/DDBJ whole genome shotgun (WGS) entry which is preliminary data.</text>
</comment>
<accession>A0ACC4CVW7</accession>
<reference evidence="1 2" key="1">
    <citation type="journal article" date="2024" name="Plant Biotechnol. J.">
        <title>Genome and CRISPR/Cas9 system of a widespread forest tree (Populus alba) in the world.</title>
        <authorList>
            <person name="Liu Y.J."/>
            <person name="Jiang P.F."/>
            <person name="Han X.M."/>
            <person name="Li X.Y."/>
            <person name="Wang H.M."/>
            <person name="Wang Y.J."/>
            <person name="Wang X.X."/>
            <person name="Zeng Q.Y."/>
        </authorList>
    </citation>
    <scope>NUCLEOTIDE SEQUENCE [LARGE SCALE GENOMIC DNA]</scope>
    <source>
        <strain evidence="2">cv. PAL-ZL1</strain>
    </source>
</reference>
<keyword evidence="2" id="KW-1185">Reference proteome</keyword>
<protein>
    <submittedName>
        <fullName evidence="1">Uncharacterized protein</fullName>
    </submittedName>
</protein>
<proteinExistence type="predicted"/>
<dbReference type="EMBL" id="RCHU02000002">
    <property type="protein sequence ID" value="KAL3604928.1"/>
    <property type="molecule type" value="Genomic_DNA"/>
</dbReference>
<evidence type="ECO:0000313" key="2">
    <source>
        <dbReference type="Proteomes" id="UP000309997"/>
    </source>
</evidence>
<evidence type="ECO:0000313" key="1">
    <source>
        <dbReference type="EMBL" id="KAL3604928.1"/>
    </source>
</evidence>
<sequence length="845" mass="95743">MDALFDAINVRDLLSTSDLRDPTAPLSAPDLRLLITRLESHSLQIKSKVKSYILAHHSDFSSLFSLCNDAVSRTDQINQCLLDLLALVSDSPIDGEIREIVEELSGKMKEAREKREILELVRIIVGISERLGRIKEGVKNGRLRLAAVDIRDLKKILRIGDEEEREPVVYGLLRKEWLDCFEEIQEMLVKFVENAVQFEPDSSIVRVKYRLSVDGIAGVVDLHSVLDSMEVIGILDYGFAKVADQMIKHVIIPVVKKGSSISSMEDLKDVSKEMTEAILKILSTSNPMVDVDGEIIYSRIIQVINFVCKCICFENPSWIRCFGRLTWPRISELVISNFLSKAVPEDASKLAGFQKIIKDTYEFETALKEMAFISASDSTDQKLSNFAENVELHFASRKKIEILAKARNLLLQCDFTIPQEYTRKGHPMKNSGTAVNYYEHVVDLLFLSERCLVSKAATQLMDLVHQTLKDICLSSPRVALEFYHAARDAILLYEAVVPVKLERQLDGVNQVAVLMHNDCFYLSQEILGLAFEYRSDFPISIKEHAVFVDLAPRFQVMAEEILQRQIQLVISNLKEAIDGADGFQNTHQAQQFESAKFSIDQVVFILEKVHIIWEPLLLPSTYKKSLCMVLESVFSRITKDILLLDDMAAEETLQLQRLIHLMLESISSLMESLSTVIQKERPGEYHTSLVDDLIPSLRKIRKVAELLDMPLKSITTAWQSGELISIGFTMLEQEANKSDTLSVTRSHQSCPTNLPSASEARGIYVFGKRFHQSNIYRLPSAKRMPMEDRKCRLLTFDVSRMRDGGICFVVAQRVFWQIPGNFGWCSAVRTEDARAKVVLVLLGVK</sequence>
<gene>
    <name evidence="1" type="ORF">D5086_005787</name>
</gene>
<name>A0ACC4CVW7_POPAL</name>
<organism evidence="1 2">
    <name type="scientific">Populus alba</name>
    <name type="common">White poplar</name>
    <dbReference type="NCBI Taxonomy" id="43335"/>
    <lineage>
        <taxon>Eukaryota</taxon>
        <taxon>Viridiplantae</taxon>
        <taxon>Streptophyta</taxon>
        <taxon>Embryophyta</taxon>
        <taxon>Tracheophyta</taxon>
        <taxon>Spermatophyta</taxon>
        <taxon>Magnoliopsida</taxon>
        <taxon>eudicotyledons</taxon>
        <taxon>Gunneridae</taxon>
        <taxon>Pentapetalae</taxon>
        <taxon>rosids</taxon>
        <taxon>fabids</taxon>
        <taxon>Malpighiales</taxon>
        <taxon>Salicaceae</taxon>
        <taxon>Saliceae</taxon>
        <taxon>Populus</taxon>
    </lineage>
</organism>